<evidence type="ECO:0000256" key="2">
    <source>
        <dbReference type="ARBA" id="ARBA00022475"/>
    </source>
</evidence>
<keyword evidence="5 6" id="KW-0472">Membrane</keyword>
<feature type="transmembrane region" description="Helical" evidence="6">
    <location>
        <begin position="170"/>
        <end position="192"/>
    </location>
</feature>
<feature type="transmembrane region" description="Helical" evidence="6">
    <location>
        <begin position="118"/>
        <end position="139"/>
    </location>
</feature>
<evidence type="ECO:0000256" key="1">
    <source>
        <dbReference type="ARBA" id="ARBA00004651"/>
    </source>
</evidence>
<evidence type="ECO:0000313" key="8">
    <source>
        <dbReference type="Proteomes" id="UP000287243"/>
    </source>
</evidence>
<dbReference type="AlphaFoldDB" id="A0A410P6S6"/>
<accession>A0A410P6S6</accession>
<evidence type="ECO:0000313" key="7">
    <source>
        <dbReference type="EMBL" id="QAT17781.1"/>
    </source>
</evidence>
<evidence type="ECO:0000256" key="5">
    <source>
        <dbReference type="ARBA" id="ARBA00023136"/>
    </source>
</evidence>
<name>A0A410P6S6_VELA1</name>
<keyword evidence="3 6" id="KW-0812">Transmembrane</keyword>
<feature type="transmembrane region" description="Helical" evidence="6">
    <location>
        <begin position="91"/>
        <end position="112"/>
    </location>
</feature>
<evidence type="ECO:0000256" key="6">
    <source>
        <dbReference type="SAM" id="Phobius"/>
    </source>
</evidence>
<gene>
    <name evidence="7" type="ORF">BU251_08635</name>
</gene>
<feature type="transmembrane region" description="Helical" evidence="6">
    <location>
        <begin position="50"/>
        <end position="71"/>
    </location>
</feature>
<evidence type="ECO:0000256" key="4">
    <source>
        <dbReference type="ARBA" id="ARBA00022989"/>
    </source>
</evidence>
<dbReference type="KEGG" id="vai:BU251_08635"/>
<keyword evidence="8" id="KW-1185">Reference proteome</keyword>
<sequence>MTLFLLTGIMILTYAMLVCHRIPALIQNFRLQSLFLFLVTLDFAVRQKEAGVFVVAGLLLLVKVILIPSFLNHLVKKIRVDERLGLFLNPLLSLIAALFLTWGAAVFCAWLVSDSPAVVFAAFVVSITVVLVGFFIMVFRMKALTQIVGLLVMENGIFLLASSIAGGMPFFVEIVIAFDVFVCAIITGIFMYRINKVFTHIEVHRLTDLKG</sequence>
<keyword evidence="4 6" id="KW-1133">Transmembrane helix</keyword>
<dbReference type="PANTHER" id="PTHR38601">
    <property type="entry name" value="HYDROGENASE-4 COMPONENT E"/>
    <property type="match status" value="1"/>
</dbReference>
<reference evidence="7 8" key="1">
    <citation type="submission" date="2017-01" db="EMBL/GenBank/DDBJ databases">
        <title>First insights into the biology of 'candidatus Vampirococcus archaeovorus'.</title>
        <authorList>
            <person name="Kizina J."/>
            <person name="Jordan S."/>
            <person name="Stueber K."/>
            <person name="Reinhardt R."/>
            <person name="Harder J."/>
        </authorList>
    </citation>
    <scope>NUCLEOTIDE SEQUENCE [LARGE SCALE GENOMIC DNA]</scope>
    <source>
        <strain evidence="7 8">LiM</strain>
    </source>
</reference>
<comment type="subcellular location">
    <subcellularLocation>
        <location evidence="1">Cell membrane</location>
        <topology evidence="1">Multi-pass membrane protein</topology>
    </subcellularLocation>
</comment>
<dbReference type="PANTHER" id="PTHR38601:SF1">
    <property type="entry name" value="HYDROGENASE-4 COMPONENT E"/>
    <property type="match status" value="1"/>
</dbReference>
<proteinExistence type="predicted"/>
<feature type="transmembrane region" description="Helical" evidence="6">
    <location>
        <begin position="146"/>
        <end position="164"/>
    </location>
</feature>
<keyword evidence="2" id="KW-1003">Cell membrane</keyword>
<dbReference type="Proteomes" id="UP000287243">
    <property type="component" value="Chromosome"/>
</dbReference>
<dbReference type="EMBL" id="CP019384">
    <property type="protein sequence ID" value="QAT17781.1"/>
    <property type="molecule type" value="Genomic_DNA"/>
</dbReference>
<dbReference type="InterPro" id="IPR038730">
    <property type="entry name" value="HyfE-like"/>
</dbReference>
<evidence type="ECO:0000256" key="3">
    <source>
        <dbReference type="ARBA" id="ARBA00022692"/>
    </source>
</evidence>
<dbReference type="GO" id="GO:0005886">
    <property type="term" value="C:plasma membrane"/>
    <property type="evidence" value="ECO:0007669"/>
    <property type="project" value="UniProtKB-SubCell"/>
</dbReference>
<protein>
    <submittedName>
        <fullName evidence="7">Hydrogenase-4 component E</fullName>
    </submittedName>
</protein>
<organism evidence="7 8">
    <name type="scientific">Velamenicoccus archaeovorus</name>
    <dbReference type="NCBI Taxonomy" id="1930593"/>
    <lineage>
        <taxon>Bacteria</taxon>
        <taxon>Pseudomonadati</taxon>
        <taxon>Candidatus Omnitrophota</taxon>
        <taxon>Candidatus Velamenicoccus</taxon>
    </lineage>
</organism>